<organism evidence="2 3">
    <name type="scientific">Helicobacter cinaedi</name>
    <dbReference type="NCBI Taxonomy" id="213"/>
    <lineage>
        <taxon>Bacteria</taxon>
        <taxon>Pseudomonadati</taxon>
        <taxon>Campylobacterota</taxon>
        <taxon>Epsilonproteobacteria</taxon>
        <taxon>Campylobacterales</taxon>
        <taxon>Helicobacteraceae</taxon>
        <taxon>Helicobacter</taxon>
    </lineage>
</organism>
<dbReference type="Gene3D" id="3.60.120.10">
    <property type="entry name" value="Anthranilate synthase"/>
    <property type="match status" value="1"/>
</dbReference>
<dbReference type="EMBL" id="UGHZ01000001">
    <property type="protein sequence ID" value="STP09704.1"/>
    <property type="molecule type" value="Genomic_DNA"/>
</dbReference>
<dbReference type="InterPro" id="IPR001544">
    <property type="entry name" value="Aminotrans_IV"/>
</dbReference>
<dbReference type="InterPro" id="IPR043132">
    <property type="entry name" value="BCAT-like_C"/>
</dbReference>
<dbReference type="Pfam" id="PF01063">
    <property type="entry name" value="Aminotran_4"/>
    <property type="match status" value="1"/>
</dbReference>
<dbReference type="AlphaFoldDB" id="A0A377JQ10"/>
<dbReference type="PANTHER" id="PTHR11236:SF50">
    <property type="entry name" value="AMINODEOXYCHORISMATE SYNTHASE COMPONENT 1"/>
    <property type="match status" value="1"/>
</dbReference>
<evidence type="ECO:0000259" key="1">
    <source>
        <dbReference type="Pfam" id="PF00425"/>
    </source>
</evidence>
<dbReference type="Pfam" id="PF00425">
    <property type="entry name" value="Chorismate_bind"/>
    <property type="match status" value="1"/>
</dbReference>
<dbReference type="SUPFAM" id="SSF56752">
    <property type="entry name" value="D-aminoacid aminotransferase-like PLP-dependent enzymes"/>
    <property type="match status" value="1"/>
</dbReference>
<protein>
    <submittedName>
        <fullName evidence="2">Para-aminobenzoate synthase glutamine amidotransferase component I</fullName>
        <ecNumber evidence="2">2.6.1.85</ecNumber>
    </submittedName>
</protein>
<dbReference type="PANTHER" id="PTHR11236">
    <property type="entry name" value="AMINOBENZOATE/ANTHRANILATE SYNTHASE"/>
    <property type="match status" value="1"/>
</dbReference>
<accession>A0A377JQ10</accession>
<name>A0A377JQ10_9HELI</name>
<dbReference type="SUPFAM" id="SSF56322">
    <property type="entry name" value="ADC synthase"/>
    <property type="match status" value="1"/>
</dbReference>
<keyword evidence="2" id="KW-0032">Aminotransferase</keyword>
<dbReference type="GO" id="GO:0046820">
    <property type="term" value="F:4-amino-4-deoxychorismate synthase activity"/>
    <property type="evidence" value="ECO:0007669"/>
    <property type="project" value="UniProtKB-EC"/>
</dbReference>
<dbReference type="InterPro" id="IPR036038">
    <property type="entry name" value="Aminotransferase-like"/>
</dbReference>
<dbReference type="Proteomes" id="UP000255335">
    <property type="component" value="Unassembled WGS sequence"/>
</dbReference>
<dbReference type="PRINTS" id="PR00095">
    <property type="entry name" value="ANTSNTHASEI"/>
</dbReference>
<reference evidence="2 3" key="1">
    <citation type="submission" date="2018-06" db="EMBL/GenBank/DDBJ databases">
        <authorList>
            <consortium name="Pathogen Informatics"/>
            <person name="Doyle S."/>
        </authorList>
    </citation>
    <scope>NUCLEOTIDE SEQUENCE [LARGE SCALE GENOMIC DNA]</scope>
    <source>
        <strain evidence="2 3">NCTC12221</strain>
    </source>
</reference>
<sequence>MKAIYGDYSYTHCVRKLYAFDINGLLQALQILDEFITTKQKGYFLGYMTYEAGILLQAHCVNAYATLPVITHQHKKQPLLYFALYHKRKKIKSLKPKGKFSLNVAKDLDYKAYNQHFLAIKENIKQGHTYQLNYTQEILLYSSLSSKQLFQHLSLRQNTPYKAYISNAFLKVLCFSPELFFKIKNNTITTQPMKGTIKRALHDENLNIKEQKAKDKALKLALQKDGKNRSENLMIVDLLRNDLSKVIVPNSLKVKELCAIHSYPSVHQMISTIKGRLHNDVNKGFLLSQIFQALFPCGSITGAPKLKTMELISQLESRPRGVYCGVLGLITHKEISFCVPIRTLSKIHKEKVYHYGVGSGVVWDSICEDEFAELKLKSKFLNAQNQQYDLFETMLYRNGHIFLLDRHLKRLQSSALALGFNTEQLSRLVSSQRTNQLDITTFEAFYTQHKDLPHTDNTMWQDSTQFCENLGANKLKNVNGLSDECILRLSLSHNGNLRLESLPLLPLSTNKVILSPKALDSTHLLISHKTTYRSHFATAQKMMEQGKIFDMIFYNQKGEITEGSRSNIVCEMKGRFCTPHSQSGLLQGTLRNMLLDSGLIFEKRLTLKHLHKADRIFALNSVRGIVQVELETQNLKNLQGDKR</sequence>
<dbReference type="InterPro" id="IPR015890">
    <property type="entry name" value="Chorismate_C"/>
</dbReference>
<gene>
    <name evidence="2" type="primary">pabB</name>
    <name evidence="2" type="ORF">NCTC12221_01150</name>
</gene>
<evidence type="ECO:0000313" key="2">
    <source>
        <dbReference type="EMBL" id="STP09704.1"/>
    </source>
</evidence>
<keyword evidence="2" id="KW-0315">Glutamine amidotransferase</keyword>
<dbReference type="EC" id="2.6.1.85" evidence="2"/>
<evidence type="ECO:0000313" key="3">
    <source>
        <dbReference type="Proteomes" id="UP000255335"/>
    </source>
</evidence>
<dbReference type="GO" id="GO:0000162">
    <property type="term" value="P:L-tryptophan biosynthetic process"/>
    <property type="evidence" value="ECO:0007669"/>
    <property type="project" value="TreeGrafter"/>
</dbReference>
<proteinExistence type="predicted"/>
<dbReference type="InterPro" id="IPR019999">
    <property type="entry name" value="Anth_synth_I-like"/>
</dbReference>
<keyword evidence="2" id="KW-0808">Transferase</keyword>
<feature type="domain" description="Chorismate-utilising enzyme C-terminal" evidence="1">
    <location>
        <begin position="111"/>
        <end position="377"/>
    </location>
</feature>
<dbReference type="Gene3D" id="3.20.10.10">
    <property type="entry name" value="D-amino Acid Aminotransferase, subunit A, domain 2"/>
    <property type="match status" value="1"/>
</dbReference>
<dbReference type="Gene3D" id="3.30.470.10">
    <property type="match status" value="1"/>
</dbReference>
<dbReference type="InterPro" id="IPR005801">
    <property type="entry name" value="ADC_synthase"/>
</dbReference>
<dbReference type="InterPro" id="IPR043131">
    <property type="entry name" value="BCAT-like_N"/>
</dbReference>
<dbReference type="RefSeq" id="WP_115026344.1">
    <property type="nucleotide sequence ID" value="NZ_UGHZ01000001.1"/>
</dbReference>